<dbReference type="GO" id="GO:0009252">
    <property type="term" value="P:peptidoglycan biosynthetic process"/>
    <property type="evidence" value="ECO:0007669"/>
    <property type="project" value="UniProtKB-UniPathway"/>
</dbReference>
<feature type="domain" description="L,D-TPase catalytic" evidence="9">
    <location>
        <begin position="250"/>
        <end position="424"/>
    </location>
</feature>
<dbReference type="KEGG" id="pseg:D3H65_08525"/>
<protein>
    <recommendedName>
        <fullName evidence="9">L,D-TPase catalytic domain-containing protein</fullName>
    </recommendedName>
</protein>
<dbReference type="CDD" id="cd16913">
    <property type="entry name" value="YkuD_like"/>
    <property type="match status" value="1"/>
</dbReference>
<dbReference type="RefSeq" id="WP_119049912.1">
    <property type="nucleotide sequence ID" value="NZ_CP032157.1"/>
</dbReference>
<dbReference type="Pfam" id="PF20142">
    <property type="entry name" value="Scaffold"/>
    <property type="match status" value="1"/>
</dbReference>
<comment type="similarity">
    <text evidence="2">Belongs to the YkuD family.</text>
</comment>
<keyword evidence="6 7" id="KW-0961">Cell wall biogenesis/degradation</keyword>
<dbReference type="Proteomes" id="UP000263900">
    <property type="component" value="Chromosome"/>
</dbReference>
<keyword evidence="5 7" id="KW-0573">Peptidoglycan synthesis</keyword>
<reference evidence="10 11" key="1">
    <citation type="submission" date="2018-09" db="EMBL/GenBank/DDBJ databases">
        <title>Genome sequencing of strain 6GH32-13.</title>
        <authorList>
            <person name="Weon H.-Y."/>
            <person name="Heo J."/>
            <person name="Kwon S.-W."/>
        </authorList>
    </citation>
    <scope>NUCLEOTIDE SEQUENCE [LARGE SCALE GENOMIC DNA]</scope>
    <source>
        <strain evidence="10 11">5GH32-13</strain>
    </source>
</reference>
<feature type="chain" id="PRO_5017560596" description="L,D-TPase catalytic domain-containing protein" evidence="8">
    <location>
        <begin position="19"/>
        <end position="480"/>
    </location>
</feature>
<dbReference type="GO" id="GO:0071555">
    <property type="term" value="P:cell wall organization"/>
    <property type="evidence" value="ECO:0007669"/>
    <property type="project" value="UniProtKB-UniRule"/>
</dbReference>
<dbReference type="GO" id="GO:0008360">
    <property type="term" value="P:regulation of cell shape"/>
    <property type="evidence" value="ECO:0007669"/>
    <property type="project" value="UniProtKB-UniRule"/>
</dbReference>
<dbReference type="AlphaFoldDB" id="A0A3B7MQZ2"/>
<dbReference type="OrthoDB" id="9778545at2"/>
<evidence type="ECO:0000256" key="2">
    <source>
        <dbReference type="ARBA" id="ARBA00005992"/>
    </source>
</evidence>
<keyword evidence="8" id="KW-0732">Signal</keyword>
<gene>
    <name evidence="10" type="ORF">D3H65_08525</name>
</gene>
<dbReference type="PANTHER" id="PTHR41533">
    <property type="entry name" value="L,D-TRANSPEPTIDASE HI_1667-RELATED"/>
    <property type="match status" value="1"/>
</dbReference>
<evidence type="ECO:0000256" key="3">
    <source>
        <dbReference type="ARBA" id="ARBA00022679"/>
    </source>
</evidence>
<dbReference type="GO" id="GO:0004180">
    <property type="term" value="F:carboxypeptidase activity"/>
    <property type="evidence" value="ECO:0007669"/>
    <property type="project" value="UniProtKB-ARBA"/>
</dbReference>
<keyword evidence="3" id="KW-0808">Transferase</keyword>
<accession>A0A3B7MQZ2</accession>
<dbReference type="Pfam" id="PF03734">
    <property type="entry name" value="YkuD"/>
    <property type="match status" value="1"/>
</dbReference>
<dbReference type="InterPro" id="IPR052905">
    <property type="entry name" value="LD-transpeptidase_YkuD-like"/>
</dbReference>
<feature type="active site" description="Nucleophile" evidence="7">
    <location>
        <position position="400"/>
    </location>
</feature>
<name>A0A3B7MQZ2_9BACT</name>
<evidence type="ECO:0000256" key="5">
    <source>
        <dbReference type="ARBA" id="ARBA00022984"/>
    </source>
</evidence>
<dbReference type="PANTHER" id="PTHR41533:SF1">
    <property type="entry name" value="L,D-TRANSPEPTIDASE YCBB-RELATED"/>
    <property type="match status" value="1"/>
</dbReference>
<keyword evidence="11" id="KW-1185">Reference proteome</keyword>
<keyword evidence="4 7" id="KW-0133">Cell shape</keyword>
<evidence type="ECO:0000256" key="8">
    <source>
        <dbReference type="SAM" id="SignalP"/>
    </source>
</evidence>
<evidence type="ECO:0000256" key="4">
    <source>
        <dbReference type="ARBA" id="ARBA00022960"/>
    </source>
</evidence>
<dbReference type="UniPathway" id="UPA00219"/>
<proteinExistence type="inferred from homology"/>
<feature type="active site" description="Proton donor/acceptor" evidence="7">
    <location>
        <position position="381"/>
    </location>
</feature>
<sequence length="480" mass="54543">MRLLPLLTGLFMVLQAYAAPGSDKLTKLSVDTLPQHRFQQPALVRQFYDLVKEPYPWVQRKSLQRSLLQLVHSSEHWGLQEKDYSIGLLDSLYQNSIALQSIQDTLHADETFTNTAIHFFHDIAMGNSSQPVSYQGWKYIPDCLDIPGLLALAIDNDLLEELPDAVEPQTQDYKAIKNTLAQLLEIRNDTSSHEDKVQALIDRLTLLNILPYALHKNNLANARQIIPVRIREAGEALNTIRWIRCIQKVQCIVVNIPSATLQYYDDGNLLLQSKVIVGKRSTPTSTLSSQINEIVLYPYWTVPSKIASRELLPMIKRNPSFLDENGYQVISAGKVIDAAMIDWKKYSSTNFPFTLRQSTGCDNSLGIIKLNFYSPYGIYLHDTPWKSLFNLSKRYMSHGCVRVEKVAELAHLLLKADSTALDEVLQKGDSLNTKPTTMPLSQGVPVFIIYNTAWTDQTGMVRFYDDIYRKSIPLPDLRQK</sequence>
<feature type="signal peptide" evidence="8">
    <location>
        <begin position="1"/>
        <end position="18"/>
    </location>
</feature>
<dbReference type="InterPro" id="IPR005490">
    <property type="entry name" value="LD_TPept_cat_dom"/>
</dbReference>
<dbReference type="GO" id="GO:0016740">
    <property type="term" value="F:transferase activity"/>
    <property type="evidence" value="ECO:0007669"/>
    <property type="project" value="UniProtKB-KW"/>
</dbReference>
<evidence type="ECO:0000256" key="6">
    <source>
        <dbReference type="ARBA" id="ARBA00023316"/>
    </source>
</evidence>
<dbReference type="Gene3D" id="2.40.440.10">
    <property type="entry name" value="L,D-transpeptidase catalytic domain-like"/>
    <property type="match status" value="1"/>
</dbReference>
<evidence type="ECO:0000256" key="7">
    <source>
        <dbReference type="PROSITE-ProRule" id="PRU01373"/>
    </source>
</evidence>
<evidence type="ECO:0000259" key="9">
    <source>
        <dbReference type="PROSITE" id="PS52029"/>
    </source>
</evidence>
<organism evidence="10 11">
    <name type="scientific">Paraflavitalea soli</name>
    <dbReference type="NCBI Taxonomy" id="2315862"/>
    <lineage>
        <taxon>Bacteria</taxon>
        <taxon>Pseudomonadati</taxon>
        <taxon>Bacteroidota</taxon>
        <taxon>Chitinophagia</taxon>
        <taxon>Chitinophagales</taxon>
        <taxon>Chitinophagaceae</taxon>
        <taxon>Paraflavitalea</taxon>
    </lineage>
</organism>
<dbReference type="EMBL" id="CP032157">
    <property type="protein sequence ID" value="AXY74025.1"/>
    <property type="molecule type" value="Genomic_DNA"/>
</dbReference>
<evidence type="ECO:0000313" key="10">
    <source>
        <dbReference type="EMBL" id="AXY74025.1"/>
    </source>
</evidence>
<evidence type="ECO:0000256" key="1">
    <source>
        <dbReference type="ARBA" id="ARBA00004752"/>
    </source>
</evidence>
<dbReference type="InterPro" id="IPR038063">
    <property type="entry name" value="Transpep_catalytic_dom"/>
</dbReference>
<dbReference type="InterPro" id="IPR045380">
    <property type="entry name" value="LD_TPept_scaffold_dom"/>
</dbReference>
<dbReference type="PROSITE" id="PS52029">
    <property type="entry name" value="LD_TPASE"/>
    <property type="match status" value="1"/>
</dbReference>
<comment type="pathway">
    <text evidence="1 7">Cell wall biogenesis; peptidoglycan biosynthesis.</text>
</comment>
<dbReference type="SUPFAM" id="SSF141523">
    <property type="entry name" value="L,D-transpeptidase catalytic domain-like"/>
    <property type="match status" value="1"/>
</dbReference>
<evidence type="ECO:0000313" key="11">
    <source>
        <dbReference type="Proteomes" id="UP000263900"/>
    </source>
</evidence>